<protein>
    <submittedName>
        <fullName evidence="2">GNAT family N-acetyltransferase</fullName>
    </submittedName>
</protein>
<feature type="domain" description="N-acetyltransferase" evidence="1">
    <location>
        <begin position="1"/>
        <end position="140"/>
    </location>
</feature>
<dbReference type="PROSITE" id="PS51186">
    <property type="entry name" value="GNAT"/>
    <property type="match status" value="1"/>
</dbReference>
<gene>
    <name evidence="2" type="ORF">N0D28_01785</name>
</gene>
<dbReference type="Proteomes" id="UP001060261">
    <property type="component" value="Chromosome"/>
</dbReference>
<sequence length="140" mass="15753">MPDDFLALARVHVQRWDETYQGPMPDDFLTVMTSEVRRERRQTLWRHSLEADKESELVGFISGGPTDSTGYDAELFTLYLLKLAQGSGMEWALVGGLAQGLASSGHRPLMLWVLDSNSTRAFYEHLGEVAHGWTQLEALL</sequence>
<reference evidence="2" key="1">
    <citation type="submission" date="2022-09" db="EMBL/GenBank/DDBJ databases">
        <title>genome sequence of Deinococcus rubellus.</title>
        <authorList>
            <person name="Srinivasan S."/>
        </authorList>
    </citation>
    <scope>NUCLEOTIDE SEQUENCE</scope>
    <source>
        <strain evidence="2">Ant6</strain>
    </source>
</reference>
<evidence type="ECO:0000259" key="1">
    <source>
        <dbReference type="PROSITE" id="PS51186"/>
    </source>
</evidence>
<dbReference type="EMBL" id="CP104213">
    <property type="protein sequence ID" value="UWX64426.1"/>
    <property type="molecule type" value="Genomic_DNA"/>
</dbReference>
<dbReference type="SUPFAM" id="SSF55729">
    <property type="entry name" value="Acyl-CoA N-acyltransferases (Nat)"/>
    <property type="match status" value="1"/>
</dbReference>
<dbReference type="Pfam" id="PF08445">
    <property type="entry name" value="FR47"/>
    <property type="match status" value="1"/>
</dbReference>
<proteinExistence type="predicted"/>
<evidence type="ECO:0000313" key="2">
    <source>
        <dbReference type="EMBL" id="UWX64426.1"/>
    </source>
</evidence>
<dbReference type="InterPro" id="IPR013653">
    <property type="entry name" value="GCN5-like_dom"/>
</dbReference>
<dbReference type="InterPro" id="IPR000182">
    <property type="entry name" value="GNAT_dom"/>
</dbReference>
<accession>A0ABY5YIB8</accession>
<name>A0ABY5YIB8_9DEIO</name>
<evidence type="ECO:0000313" key="3">
    <source>
        <dbReference type="Proteomes" id="UP001060261"/>
    </source>
</evidence>
<dbReference type="Gene3D" id="3.40.630.30">
    <property type="match status" value="1"/>
</dbReference>
<dbReference type="RefSeq" id="WP_260560700.1">
    <property type="nucleotide sequence ID" value="NZ_BAABEC010000155.1"/>
</dbReference>
<dbReference type="InterPro" id="IPR016181">
    <property type="entry name" value="Acyl_CoA_acyltransferase"/>
</dbReference>
<keyword evidence="3" id="KW-1185">Reference proteome</keyword>
<organism evidence="2 3">
    <name type="scientific">Deinococcus rubellus</name>
    <dbReference type="NCBI Taxonomy" id="1889240"/>
    <lineage>
        <taxon>Bacteria</taxon>
        <taxon>Thermotogati</taxon>
        <taxon>Deinococcota</taxon>
        <taxon>Deinococci</taxon>
        <taxon>Deinococcales</taxon>
        <taxon>Deinococcaceae</taxon>
        <taxon>Deinococcus</taxon>
    </lineage>
</organism>